<name>Q5Z6M2_ORYSJ</name>
<organism evidence="2 3">
    <name type="scientific">Oryza sativa subsp. japonica</name>
    <name type="common">Rice</name>
    <dbReference type="NCBI Taxonomy" id="39947"/>
    <lineage>
        <taxon>Eukaryota</taxon>
        <taxon>Viridiplantae</taxon>
        <taxon>Streptophyta</taxon>
        <taxon>Embryophyta</taxon>
        <taxon>Tracheophyta</taxon>
        <taxon>Spermatophyta</taxon>
        <taxon>Magnoliopsida</taxon>
        <taxon>Liliopsida</taxon>
        <taxon>Poales</taxon>
        <taxon>Poaceae</taxon>
        <taxon>BOP clade</taxon>
        <taxon>Oryzoideae</taxon>
        <taxon>Oryzeae</taxon>
        <taxon>Oryzinae</taxon>
        <taxon>Oryza</taxon>
        <taxon>Oryza sativa</taxon>
    </lineage>
</organism>
<feature type="region of interest" description="Disordered" evidence="1">
    <location>
        <begin position="1"/>
        <end position="23"/>
    </location>
</feature>
<protein>
    <submittedName>
        <fullName evidence="2">Uncharacterized protein</fullName>
    </submittedName>
</protein>
<evidence type="ECO:0000313" key="3">
    <source>
        <dbReference type="Proteomes" id="UP000000763"/>
    </source>
</evidence>
<accession>Q5Z6M2</accession>
<dbReference type="EMBL" id="AP005387">
    <property type="protein sequence ID" value="BAD54397.1"/>
    <property type="molecule type" value="Genomic_DNA"/>
</dbReference>
<reference evidence="3" key="2">
    <citation type="journal article" date="2008" name="Nucleic Acids Res.">
        <title>The rice annotation project database (RAP-DB): 2008 update.</title>
        <authorList>
            <consortium name="The rice annotation project (RAP)"/>
        </authorList>
    </citation>
    <scope>GENOME REANNOTATION</scope>
    <source>
        <strain evidence="3">cv. Nipponbare</strain>
    </source>
</reference>
<evidence type="ECO:0000313" key="2">
    <source>
        <dbReference type="EMBL" id="BAD54397.1"/>
    </source>
</evidence>
<feature type="region of interest" description="Disordered" evidence="1">
    <location>
        <begin position="247"/>
        <end position="267"/>
    </location>
</feature>
<proteinExistence type="predicted"/>
<feature type="compositionally biased region" description="Basic and acidic residues" evidence="1">
    <location>
        <begin position="253"/>
        <end position="267"/>
    </location>
</feature>
<sequence length="309" mass="31474">MTKLPSSTKDKSPSLPSHRRPLFLPSTSIASSRWATAARRRSQAVAHQFQASTRRAARRWQAVARGSQAAARWSQAAPVAAVPGVDVTGGEEVEGSGASVPGGGASAAGVRAVVPGVDATGGEEVACGGAVVPGGGASAAGTVVPGDGASAAGIRTTVPGIDSLGEVGRRSPKNAITRPGSTMPLAPPLAVAGAVYDDIVGAYRGFMPSRTRAFLVIHHGPLEPHVRCPYCGARVWSMTAAGLARLSSSSSSDGERSADSDSNHSDDESFAAADEVAFVNGISRIKVLVDGILWIFSYLYGGHTLLHTG</sequence>
<dbReference type="AlphaFoldDB" id="Q5Z6M2"/>
<evidence type="ECO:0000256" key="1">
    <source>
        <dbReference type="SAM" id="MobiDB-lite"/>
    </source>
</evidence>
<gene>
    <name evidence="2" type="primary">OSJNBa0084K06.8</name>
</gene>
<reference evidence="3" key="1">
    <citation type="journal article" date="2005" name="Nature">
        <title>The map-based sequence of the rice genome.</title>
        <authorList>
            <consortium name="International rice genome sequencing project (IRGSP)"/>
            <person name="Matsumoto T."/>
            <person name="Wu J."/>
            <person name="Kanamori H."/>
            <person name="Katayose Y."/>
            <person name="Fujisawa M."/>
            <person name="Namiki N."/>
            <person name="Mizuno H."/>
            <person name="Yamamoto K."/>
            <person name="Antonio B.A."/>
            <person name="Baba T."/>
            <person name="Sakata K."/>
            <person name="Nagamura Y."/>
            <person name="Aoki H."/>
            <person name="Arikawa K."/>
            <person name="Arita K."/>
            <person name="Bito T."/>
            <person name="Chiden Y."/>
            <person name="Fujitsuka N."/>
            <person name="Fukunaka R."/>
            <person name="Hamada M."/>
            <person name="Harada C."/>
            <person name="Hayashi A."/>
            <person name="Hijishita S."/>
            <person name="Honda M."/>
            <person name="Hosokawa S."/>
            <person name="Ichikawa Y."/>
            <person name="Idonuma A."/>
            <person name="Iijima M."/>
            <person name="Ikeda M."/>
            <person name="Ikeno M."/>
            <person name="Ito K."/>
            <person name="Ito S."/>
            <person name="Ito T."/>
            <person name="Ito Y."/>
            <person name="Ito Y."/>
            <person name="Iwabuchi A."/>
            <person name="Kamiya K."/>
            <person name="Karasawa W."/>
            <person name="Kurita K."/>
            <person name="Katagiri S."/>
            <person name="Kikuta A."/>
            <person name="Kobayashi H."/>
            <person name="Kobayashi N."/>
            <person name="Machita K."/>
            <person name="Maehara T."/>
            <person name="Masukawa M."/>
            <person name="Mizubayashi T."/>
            <person name="Mukai Y."/>
            <person name="Nagasaki H."/>
            <person name="Nagata Y."/>
            <person name="Naito S."/>
            <person name="Nakashima M."/>
            <person name="Nakama Y."/>
            <person name="Nakamichi Y."/>
            <person name="Nakamura M."/>
            <person name="Meguro A."/>
            <person name="Negishi M."/>
            <person name="Ohta I."/>
            <person name="Ohta T."/>
            <person name="Okamoto M."/>
            <person name="Ono N."/>
            <person name="Saji S."/>
            <person name="Sakaguchi M."/>
            <person name="Sakai K."/>
            <person name="Shibata M."/>
            <person name="Shimokawa T."/>
            <person name="Song J."/>
            <person name="Takazaki Y."/>
            <person name="Terasawa K."/>
            <person name="Tsugane M."/>
            <person name="Tsuji K."/>
            <person name="Ueda S."/>
            <person name="Waki K."/>
            <person name="Yamagata H."/>
            <person name="Yamamoto M."/>
            <person name="Yamamoto S."/>
            <person name="Yamane H."/>
            <person name="Yoshiki S."/>
            <person name="Yoshihara R."/>
            <person name="Yukawa K."/>
            <person name="Zhong H."/>
            <person name="Yano M."/>
            <person name="Yuan Q."/>
            <person name="Ouyang S."/>
            <person name="Liu J."/>
            <person name="Jones K.M."/>
            <person name="Gansberger K."/>
            <person name="Moffat K."/>
            <person name="Hill J."/>
            <person name="Bera J."/>
            <person name="Fadrosh D."/>
            <person name="Jin S."/>
            <person name="Johri S."/>
            <person name="Kim M."/>
            <person name="Overton L."/>
            <person name="Reardon M."/>
            <person name="Tsitrin T."/>
            <person name="Vuong H."/>
            <person name="Weaver B."/>
            <person name="Ciecko A."/>
            <person name="Tallon L."/>
            <person name="Jackson J."/>
            <person name="Pai G."/>
            <person name="Aken S.V."/>
            <person name="Utterback T."/>
            <person name="Reidmuller S."/>
            <person name="Feldblyum T."/>
            <person name="Hsiao J."/>
            <person name="Zismann V."/>
            <person name="Iobst S."/>
            <person name="de Vazeille A.R."/>
            <person name="Buell C.R."/>
            <person name="Ying K."/>
            <person name="Li Y."/>
            <person name="Lu T."/>
            <person name="Huang Y."/>
            <person name="Zhao Q."/>
            <person name="Feng Q."/>
            <person name="Zhang L."/>
            <person name="Zhu J."/>
            <person name="Weng Q."/>
            <person name="Mu J."/>
            <person name="Lu Y."/>
            <person name="Fan D."/>
            <person name="Liu Y."/>
            <person name="Guan J."/>
            <person name="Zhang Y."/>
            <person name="Yu S."/>
            <person name="Liu X."/>
            <person name="Zhang Y."/>
            <person name="Hong G."/>
            <person name="Han B."/>
            <person name="Choisne N."/>
            <person name="Demange N."/>
            <person name="Orjeda G."/>
            <person name="Samain S."/>
            <person name="Cattolico L."/>
            <person name="Pelletier E."/>
            <person name="Couloux A."/>
            <person name="Segurens B."/>
            <person name="Wincker P."/>
            <person name="D'Hont A."/>
            <person name="Scarpelli C."/>
            <person name="Weissenbach J."/>
            <person name="Salanoubat M."/>
            <person name="Quetier F."/>
            <person name="Yu Y."/>
            <person name="Kim H.R."/>
            <person name="Rambo T."/>
            <person name="Currie J."/>
            <person name="Collura K."/>
            <person name="Luo M."/>
            <person name="Yang T."/>
            <person name="Ammiraju J.S.S."/>
            <person name="Engler F."/>
            <person name="Soderlund C."/>
            <person name="Wing R.A."/>
            <person name="Palmer L.E."/>
            <person name="de la Bastide M."/>
            <person name="Spiegel L."/>
            <person name="Nascimento L."/>
            <person name="Zutavern T."/>
            <person name="O'Shaughnessy A."/>
            <person name="Dike S."/>
            <person name="Dedhia N."/>
            <person name="Preston R."/>
            <person name="Balija V."/>
            <person name="McCombie W.R."/>
            <person name="Chow T."/>
            <person name="Chen H."/>
            <person name="Chung M."/>
            <person name="Chen C."/>
            <person name="Shaw J."/>
            <person name="Wu H."/>
            <person name="Hsiao K."/>
            <person name="Chao Y."/>
            <person name="Chu M."/>
            <person name="Cheng C."/>
            <person name="Hour A."/>
            <person name="Lee P."/>
            <person name="Lin S."/>
            <person name="Lin Y."/>
            <person name="Liou J."/>
            <person name="Liu S."/>
            <person name="Hsing Y."/>
            <person name="Raghuvanshi S."/>
            <person name="Mohanty A."/>
            <person name="Bharti A.K."/>
            <person name="Gaur A."/>
            <person name="Gupta V."/>
            <person name="Kumar D."/>
            <person name="Ravi V."/>
            <person name="Vij S."/>
            <person name="Kapur A."/>
            <person name="Khurana P."/>
            <person name="Khurana P."/>
            <person name="Khurana J.P."/>
            <person name="Tyagi A.K."/>
            <person name="Gaikwad K."/>
            <person name="Singh A."/>
            <person name="Dalal V."/>
            <person name="Srivastava S."/>
            <person name="Dixit A."/>
            <person name="Pal A.K."/>
            <person name="Ghazi I.A."/>
            <person name="Yadav M."/>
            <person name="Pandit A."/>
            <person name="Bhargava A."/>
            <person name="Sureshbabu K."/>
            <person name="Batra K."/>
            <person name="Sharma T.R."/>
            <person name="Mohapatra T."/>
            <person name="Singh N.K."/>
            <person name="Messing J."/>
            <person name="Nelson A.B."/>
            <person name="Fuks G."/>
            <person name="Kavchok S."/>
            <person name="Keizer G."/>
            <person name="Linton E."/>
            <person name="Llaca V."/>
            <person name="Song R."/>
            <person name="Tanyolac B."/>
            <person name="Young S."/>
            <person name="Ho-Il K."/>
            <person name="Hahn J.H."/>
            <person name="Sangsakoo G."/>
            <person name="Vanavichit A."/>
            <person name="de Mattos Luiz.A.T."/>
            <person name="Zimmer P.D."/>
            <person name="Malone G."/>
            <person name="Dellagostin O."/>
            <person name="de Oliveira A.C."/>
            <person name="Bevan M."/>
            <person name="Bancroft I."/>
            <person name="Minx P."/>
            <person name="Cordum H."/>
            <person name="Wilson R."/>
            <person name="Cheng Z."/>
            <person name="Jin W."/>
            <person name="Jiang J."/>
            <person name="Leong S.A."/>
            <person name="Iwama H."/>
            <person name="Gojobori T."/>
            <person name="Itoh T."/>
            <person name="Niimura Y."/>
            <person name="Fujii Y."/>
            <person name="Habara T."/>
            <person name="Sakai H."/>
            <person name="Sato Y."/>
            <person name="Wilson G."/>
            <person name="Kumar K."/>
            <person name="McCouch S."/>
            <person name="Juretic N."/>
            <person name="Hoen D."/>
            <person name="Wright S."/>
            <person name="Bruskiewich R."/>
            <person name="Bureau T."/>
            <person name="Miyao A."/>
            <person name="Hirochika H."/>
            <person name="Nishikawa T."/>
            <person name="Kadowaki K."/>
            <person name="Sugiura M."/>
            <person name="Burr B."/>
            <person name="Sasaki T."/>
        </authorList>
    </citation>
    <scope>NUCLEOTIDE SEQUENCE [LARGE SCALE GENOMIC DNA]</scope>
    <source>
        <strain evidence="3">cv. Nipponbare</strain>
    </source>
</reference>
<dbReference type="Proteomes" id="UP000000763">
    <property type="component" value="Chromosome 6"/>
</dbReference>